<accession>A0A9J6ZJF7</accession>
<dbReference type="Pfam" id="PF09960">
    <property type="entry name" value="DUF2194"/>
    <property type="match status" value="1"/>
</dbReference>
<organism evidence="1 2">
    <name type="scientific">Candidatus Pristimantibacillus lignocellulolyticus</name>
    <dbReference type="NCBI Taxonomy" id="2994561"/>
    <lineage>
        <taxon>Bacteria</taxon>
        <taxon>Bacillati</taxon>
        <taxon>Bacillota</taxon>
        <taxon>Bacilli</taxon>
        <taxon>Bacillales</taxon>
        <taxon>Paenibacillaceae</taxon>
        <taxon>Candidatus Pristimantibacillus</taxon>
    </lineage>
</organism>
<proteinExistence type="predicted"/>
<dbReference type="AlphaFoldDB" id="A0A9J6ZJF7"/>
<evidence type="ECO:0000313" key="2">
    <source>
        <dbReference type="Proteomes" id="UP001056756"/>
    </source>
</evidence>
<dbReference type="InterPro" id="IPR018695">
    <property type="entry name" value="DUF2194"/>
</dbReference>
<sequence>MNKSIRFRRNVYIILICILLFAIISQIARSSLILKFTTNNKFVERTEWIEMMNKAQNIETVSNSSDNHCMVTNSEDTLSNEMQNNFEEVYRYIKQPYTIQDVSKETIKMSSCTAVIMLSSLEKMGGYIEDIENYVANGGHFFLARMDHPGNVLTQMYRKLGINNYWFVIGNNDIRFTSNLLIGQKDVVFEDDYFYNDSLSLELDSASTLLATGKDQTPLIWEVDYGEGSFMVYNGNNLGMKTNRGLVVGSISLMIPNYIYPIFNSKIFYIDDYPAPMSQETDPVIFEEYRKNIASFFKDIWWPDMIKAARKYNLKYTAVAIQDYNDDVTSPFGAMHKDDFTNLIVYGREVLKSGGEVGIHGYNHQPLQFREDIADFYDYEEWQSIDDIEASIEEIVDYLEQAFPNYSPVSYVPPSNIISEEGRKALVEKWPDFRVISSLYEEDPKDYAYVQEYEIASDGIIEMPRVTSGYSDAPDTKWLEANVMTSLGIISHFIHPDDIFDTHRSGDKNWRQLYEDFESMLHRMESTYPWVRAQTSSEAALSLGYVLTSQMTKTISEHQVDVSIENQVVTQSFILRTEKKIGKLVDCNVKKIDENTYLVTADSEHFTIELK</sequence>
<dbReference type="Proteomes" id="UP001056756">
    <property type="component" value="Chromosome"/>
</dbReference>
<evidence type="ECO:0000313" key="1">
    <source>
        <dbReference type="EMBL" id="URN96379.1"/>
    </source>
</evidence>
<dbReference type="GO" id="GO:0005975">
    <property type="term" value="P:carbohydrate metabolic process"/>
    <property type="evidence" value="ECO:0007669"/>
    <property type="project" value="InterPro"/>
</dbReference>
<reference evidence="1" key="1">
    <citation type="submission" date="2022-05" db="EMBL/GenBank/DDBJ databases">
        <title>Novel bacterial taxa in a minimal lignocellulolytic consortium and its capacity to transform plastics disclosed by genome-resolved metagenomics.</title>
        <authorList>
            <person name="Rodriguez C.A.D."/>
            <person name="Diaz-Garcia L."/>
            <person name="Herrera K."/>
            <person name="Tarazona N.A."/>
            <person name="Sproer C."/>
            <person name="Overmann J."/>
            <person name="Jimenez D.J."/>
        </authorList>
    </citation>
    <scope>NUCLEOTIDE SEQUENCE</scope>
    <source>
        <strain evidence="1">MAG5</strain>
    </source>
</reference>
<dbReference type="SUPFAM" id="SSF88713">
    <property type="entry name" value="Glycoside hydrolase/deacetylase"/>
    <property type="match status" value="1"/>
</dbReference>
<gene>
    <name evidence="1" type="ORF">NAG76_09245</name>
</gene>
<dbReference type="CDD" id="cd10924">
    <property type="entry name" value="CE4_COG4878"/>
    <property type="match status" value="1"/>
</dbReference>
<dbReference type="Gene3D" id="3.20.20.370">
    <property type="entry name" value="Glycoside hydrolase/deacetylase"/>
    <property type="match status" value="1"/>
</dbReference>
<dbReference type="KEGG" id="plig:NAG76_09245"/>
<dbReference type="EMBL" id="CP097899">
    <property type="protein sequence ID" value="URN96379.1"/>
    <property type="molecule type" value="Genomic_DNA"/>
</dbReference>
<protein>
    <submittedName>
        <fullName evidence="1">DUF2194 domain-containing protein</fullName>
    </submittedName>
</protein>
<name>A0A9J6ZJF7_9BACL</name>
<dbReference type="InterPro" id="IPR011330">
    <property type="entry name" value="Glyco_hydro/deAcase_b/a-brl"/>
</dbReference>